<dbReference type="Gramene" id="A01p30850.2_BraZ1">
    <property type="protein sequence ID" value="A01p30850.2_BraZ1.CDS"/>
    <property type="gene ID" value="A01g30850.2_BraZ1"/>
</dbReference>
<feature type="non-terminal residue" evidence="2">
    <location>
        <position position="1"/>
    </location>
</feature>
<protein>
    <submittedName>
        <fullName evidence="2">Uncharacterized protein</fullName>
    </submittedName>
</protein>
<proteinExistence type="predicted"/>
<sequence>VWAESNFPFPRRGFEHMTLFENFNYLLSLPSNLDNLFLFEGKEYSAIDTVAKVVEDSSHWFEAQKGRDEEVESENREMRARDRWE</sequence>
<gene>
    <name evidence="2" type="ORF">BRAPAZ1V2_A01P30850.2</name>
</gene>
<name>A0A8D9GZL4_BRACM</name>
<feature type="non-terminal residue" evidence="2">
    <location>
        <position position="85"/>
    </location>
</feature>
<dbReference type="EMBL" id="LS974617">
    <property type="protein sequence ID" value="CAG7889009.1"/>
    <property type="molecule type" value="Genomic_DNA"/>
</dbReference>
<evidence type="ECO:0000313" key="3">
    <source>
        <dbReference type="Proteomes" id="UP000694005"/>
    </source>
</evidence>
<organism evidence="2 3">
    <name type="scientific">Brassica campestris</name>
    <name type="common">Field mustard</name>
    <dbReference type="NCBI Taxonomy" id="3711"/>
    <lineage>
        <taxon>Eukaryota</taxon>
        <taxon>Viridiplantae</taxon>
        <taxon>Streptophyta</taxon>
        <taxon>Embryophyta</taxon>
        <taxon>Tracheophyta</taxon>
        <taxon>Spermatophyta</taxon>
        <taxon>Magnoliopsida</taxon>
        <taxon>eudicotyledons</taxon>
        <taxon>Gunneridae</taxon>
        <taxon>Pentapetalae</taxon>
        <taxon>rosids</taxon>
        <taxon>malvids</taxon>
        <taxon>Brassicales</taxon>
        <taxon>Brassicaceae</taxon>
        <taxon>Brassiceae</taxon>
        <taxon>Brassica</taxon>
    </lineage>
</organism>
<accession>A0A8D9GZL4</accession>
<feature type="region of interest" description="Disordered" evidence="1">
    <location>
        <begin position="64"/>
        <end position="85"/>
    </location>
</feature>
<dbReference type="AlphaFoldDB" id="A0A8D9GZL4"/>
<evidence type="ECO:0000313" key="2">
    <source>
        <dbReference type="EMBL" id="CAG7889009.1"/>
    </source>
</evidence>
<evidence type="ECO:0000256" key="1">
    <source>
        <dbReference type="SAM" id="MobiDB-lite"/>
    </source>
</evidence>
<reference evidence="2 3" key="1">
    <citation type="submission" date="2021-07" db="EMBL/GenBank/DDBJ databases">
        <authorList>
            <consortium name="Genoscope - CEA"/>
            <person name="William W."/>
        </authorList>
    </citation>
    <scope>NUCLEOTIDE SEQUENCE [LARGE SCALE GENOMIC DNA]</scope>
</reference>
<dbReference type="Proteomes" id="UP000694005">
    <property type="component" value="Chromosome A01"/>
</dbReference>